<feature type="signal peptide" evidence="8">
    <location>
        <begin position="1"/>
        <end position="38"/>
    </location>
</feature>
<dbReference type="Pfam" id="PF03349">
    <property type="entry name" value="Toluene_X"/>
    <property type="match status" value="1"/>
</dbReference>
<keyword evidence="4" id="KW-0812">Transmembrane</keyword>
<gene>
    <name evidence="9" type="ORF">GBM95_06325</name>
</gene>
<dbReference type="EMBL" id="WEHX01000033">
    <property type="protein sequence ID" value="KAB7660272.1"/>
    <property type="molecule type" value="Genomic_DNA"/>
</dbReference>
<sequence>MQPPAAAASTTETILKNSFKLAAAAIALSAAFTSTVHAAGFQLTEQSAGALGRAYAGVGVDGTDLSGVYFNPATMVLHPGTQMQAGFVGIGLNLEYAGDNGTKENGRQASQAIPHGFITHQINESTWVGLAMTVPFGMGTEYNDNWEHADHGISATILTFDFNPNVAWKATEKLSFGAGVSLQYAQADLKKRNVLAGEGAQAISAESEIDADSWAWGFNLGMMWSPTENFRVGVSYRSKIKHDAEGDFTLKNAQLANGASVNGQALVQQAQGLMSKPGATSADKSQAEQLYKLGTVLNMQSFDGYATVTAPAWAMANVAWDVNDLLSLYGTFRWADWSSFDELDITTNVPGVVGQVVNKWKDTYMGSVGADLRLTNWWTLRGGIAYETSPIDKPEYRTAIIPDARRWWFAVGSSFKFDDNLVMDLAFAHLHGVGERSLYENGEKIGKFRKLDAYLIGAQLQYKF</sequence>
<evidence type="ECO:0000256" key="4">
    <source>
        <dbReference type="ARBA" id="ARBA00022692"/>
    </source>
</evidence>
<evidence type="ECO:0000256" key="6">
    <source>
        <dbReference type="ARBA" id="ARBA00023136"/>
    </source>
</evidence>
<keyword evidence="7" id="KW-0998">Cell outer membrane</keyword>
<dbReference type="AlphaFoldDB" id="A0A6I1EJ77"/>
<evidence type="ECO:0000256" key="2">
    <source>
        <dbReference type="ARBA" id="ARBA00008163"/>
    </source>
</evidence>
<comment type="subcellular location">
    <subcellularLocation>
        <location evidence="1">Cell outer membrane</location>
        <topology evidence="1">Multi-pass membrane protein</topology>
    </subcellularLocation>
</comment>
<comment type="caution">
    <text evidence="9">The sequence shown here is derived from an EMBL/GenBank/DDBJ whole genome shotgun (WGS) entry which is preliminary data.</text>
</comment>
<evidence type="ECO:0000313" key="9">
    <source>
        <dbReference type="EMBL" id="KAB7660272.1"/>
    </source>
</evidence>
<dbReference type="GO" id="GO:0015483">
    <property type="term" value="F:long-chain fatty acid transporting porin activity"/>
    <property type="evidence" value="ECO:0007669"/>
    <property type="project" value="TreeGrafter"/>
</dbReference>
<evidence type="ECO:0000256" key="5">
    <source>
        <dbReference type="ARBA" id="ARBA00022729"/>
    </source>
</evidence>
<feature type="chain" id="PRO_5026136193" evidence="8">
    <location>
        <begin position="39"/>
        <end position="464"/>
    </location>
</feature>
<dbReference type="InterPro" id="IPR005017">
    <property type="entry name" value="OMPP1/FadL/TodX"/>
</dbReference>
<keyword evidence="5 8" id="KW-0732">Signal</keyword>
<evidence type="ECO:0000256" key="3">
    <source>
        <dbReference type="ARBA" id="ARBA00022452"/>
    </source>
</evidence>
<dbReference type="PANTHER" id="PTHR35093">
    <property type="entry name" value="OUTER MEMBRANE PROTEIN NMB0088-RELATED"/>
    <property type="match status" value="1"/>
</dbReference>
<evidence type="ECO:0000256" key="1">
    <source>
        <dbReference type="ARBA" id="ARBA00004571"/>
    </source>
</evidence>
<proteinExistence type="inferred from homology"/>
<evidence type="ECO:0000256" key="7">
    <source>
        <dbReference type="ARBA" id="ARBA00023237"/>
    </source>
</evidence>
<dbReference type="OrthoDB" id="19849at2"/>
<keyword evidence="6" id="KW-0472">Membrane</keyword>
<dbReference type="SUPFAM" id="SSF56935">
    <property type="entry name" value="Porins"/>
    <property type="match status" value="1"/>
</dbReference>
<dbReference type="Proteomes" id="UP000430564">
    <property type="component" value="Unassembled WGS sequence"/>
</dbReference>
<protein>
    <submittedName>
        <fullName evidence="9">Transporter</fullName>
    </submittedName>
</protein>
<accession>A0A6I1EJ77</accession>
<reference evidence="9 10" key="1">
    <citation type="submission" date="2019-10" db="EMBL/GenBank/DDBJ databases">
        <title>Genome diversity of Sutterella seckii.</title>
        <authorList>
            <person name="Chaplin A.V."/>
            <person name="Sokolova S.R."/>
            <person name="Mosin K.A."/>
            <person name="Ivanova E.L."/>
            <person name="Kochetkova T.O."/>
            <person name="Goltsov A.Y."/>
            <person name="Trofimov D.Y."/>
            <person name="Efimov B.A."/>
        </authorList>
    </citation>
    <scope>NUCLEOTIDE SEQUENCE [LARGE SCALE GENOMIC DNA]</scope>
    <source>
        <strain evidence="9 10">ASD393</strain>
    </source>
</reference>
<evidence type="ECO:0000313" key="10">
    <source>
        <dbReference type="Proteomes" id="UP000430564"/>
    </source>
</evidence>
<dbReference type="Gene3D" id="2.40.160.60">
    <property type="entry name" value="Outer membrane protein transport protein (OMPP1/FadL/TodX)"/>
    <property type="match status" value="1"/>
</dbReference>
<keyword evidence="3" id="KW-1134">Transmembrane beta strand</keyword>
<name>A0A6I1EJ77_9BURK</name>
<evidence type="ECO:0000256" key="8">
    <source>
        <dbReference type="SAM" id="SignalP"/>
    </source>
</evidence>
<dbReference type="GO" id="GO:0009279">
    <property type="term" value="C:cell outer membrane"/>
    <property type="evidence" value="ECO:0007669"/>
    <property type="project" value="UniProtKB-SubCell"/>
</dbReference>
<comment type="similarity">
    <text evidence="2">Belongs to the OmpP1/FadL family.</text>
</comment>
<dbReference type="PANTHER" id="PTHR35093:SF8">
    <property type="entry name" value="OUTER MEMBRANE PROTEIN NMB0088-RELATED"/>
    <property type="match status" value="1"/>
</dbReference>
<organism evidence="9 10">
    <name type="scientific">Sutterella seckii</name>
    <dbReference type="NCBI Taxonomy" id="1944635"/>
    <lineage>
        <taxon>Bacteria</taxon>
        <taxon>Pseudomonadati</taxon>
        <taxon>Pseudomonadota</taxon>
        <taxon>Betaproteobacteria</taxon>
        <taxon>Burkholderiales</taxon>
        <taxon>Sutterellaceae</taxon>
        <taxon>Sutterella</taxon>
    </lineage>
</organism>